<keyword evidence="2 5" id="KW-0489">Methyltransferase</keyword>
<dbReference type="Gene3D" id="3.40.50.150">
    <property type="entry name" value="Vaccinia Virus protein VP39"/>
    <property type="match status" value="1"/>
</dbReference>
<reference evidence="5 6" key="1">
    <citation type="submission" date="2023-07" db="EMBL/GenBank/DDBJ databases">
        <title>Sorghum-associated microbial communities from plants grown in Nebraska, USA.</title>
        <authorList>
            <person name="Schachtman D."/>
        </authorList>
    </citation>
    <scope>NUCLEOTIDE SEQUENCE [LARGE SCALE GENOMIC DNA]</scope>
    <source>
        <strain evidence="5 6">BE198</strain>
    </source>
</reference>
<dbReference type="InterPro" id="IPR051052">
    <property type="entry name" value="Diverse_substrate_MTase"/>
</dbReference>
<sequence>MSDTDFKDHFSGLADAYAEARPEYPDALFDAIAAVVPATARVWEPGCGSGQATRGLAQRFAHVHATEASAKQLARHWAQQAPGNVTLAVEPGERTALPDASVQLVAVAQALHWFDRERFFKECARVLTPGGVLAAWGYGDFVAPEGMIEPVEAFRATIHPYWPPERAYVDARYSDFPWPFPPLPAPELWLEAEWRLAHFLRYLASMSAVGRCRVETGEDPVARHAPALAAAWGDPEEVRVIQWPLFLHLRRKT</sequence>
<dbReference type="InterPro" id="IPR013216">
    <property type="entry name" value="Methyltransf_11"/>
</dbReference>
<protein>
    <submittedName>
        <fullName evidence="5">SAM-dependent methyltransferase</fullName>
    </submittedName>
</protein>
<dbReference type="RefSeq" id="WP_310062615.1">
    <property type="nucleotide sequence ID" value="NZ_JAVDVY010000002.1"/>
</dbReference>
<keyword evidence="6" id="KW-1185">Reference proteome</keyword>
<organism evidence="5 6">
    <name type="scientific">Lysobacter niastensis</name>
    <dbReference type="NCBI Taxonomy" id="380629"/>
    <lineage>
        <taxon>Bacteria</taxon>
        <taxon>Pseudomonadati</taxon>
        <taxon>Pseudomonadota</taxon>
        <taxon>Gammaproteobacteria</taxon>
        <taxon>Lysobacterales</taxon>
        <taxon>Lysobacteraceae</taxon>
        <taxon>Lysobacter</taxon>
    </lineage>
</organism>
<dbReference type="SUPFAM" id="SSF53335">
    <property type="entry name" value="S-adenosyl-L-methionine-dependent methyltransferases"/>
    <property type="match status" value="1"/>
</dbReference>
<dbReference type="InterPro" id="IPR029063">
    <property type="entry name" value="SAM-dependent_MTases_sf"/>
</dbReference>
<dbReference type="PANTHER" id="PTHR44942:SF4">
    <property type="entry name" value="METHYLTRANSFERASE TYPE 11 DOMAIN-CONTAINING PROTEIN"/>
    <property type="match status" value="1"/>
</dbReference>
<evidence type="ECO:0000313" key="6">
    <source>
        <dbReference type="Proteomes" id="UP001251524"/>
    </source>
</evidence>
<proteinExistence type="inferred from homology"/>
<comment type="caution">
    <text evidence="5">The sequence shown here is derived from an EMBL/GenBank/DDBJ whole genome shotgun (WGS) entry which is preliminary data.</text>
</comment>
<feature type="domain" description="Methyltransferase type 11" evidence="4">
    <location>
        <begin position="44"/>
        <end position="134"/>
    </location>
</feature>
<name>A0ABU1WC35_9GAMM</name>
<dbReference type="Pfam" id="PF08241">
    <property type="entry name" value="Methyltransf_11"/>
    <property type="match status" value="1"/>
</dbReference>
<evidence type="ECO:0000256" key="2">
    <source>
        <dbReference type="ARBA" id="ARBA00022603"/>
    </source>
</evidence>
<gene>
    <name evidence="5" type="ORF">J2X06_002364</name>
</gene>
<dbReference type="GO" id="GO:0008168">
    <property type="term" value="F:methyltransferase activity"/>
    <property type="evidence" value="ECO:0007669"/>
    <property type="project" value="UniProtKB-KW"/>
</dbReference>
<evidence type="ECO:0000256" key="1">
    <source>
        <dbReference type="ARBA" id="ARBA00008361"/>
    </source>
</evidence>
<accession>A0ABU1WC35</accession>
<dbReference type="GO" id="GO:0032259">
    <property type="term" value="P:methylation"/>
    <property type="evidence" value="ECO:0007669"/>
    <property type="project" value="UniProtKB-KW"/>
</dbReference>
<dbReference type="EMBL" id="JAVDVY010000002">
    <property type="protein sequence ID" value="MDR7135155.1"/>
    <property type="molecule type" value="Genomic_DNA"/>
</dbReference>
<keyword evidence="3" id="KW-0808">Transferase</keyword>
<evidence type="ECO:0000313" key="5">
    <source>
        <dbReference type="EMBL" id="MDR7135155.1"/>
    </source>
</evidence>
<evidence type="ECO:0000259" key="4">
    <source>
        <dbReference type="Pfam" id="PF08241"/>
    </source>
</evidence>
<dbReference type="CDD" id="cd02440">
    <property type="entry name" value="AdoMet_MTases"/>
    <property type="match status" value="1"/>
</dbReference>
<dbReference type="PANTHER" id="PTHR44942">
    <property type="entry name" value="METHYLTRANSF_11 DOMAIN-CONTAINING PROTEIN"/>
    <property type="match status" value="1"/>
</dbReference>
<evidence type="ECO:0000256" key="3">
    <source>
        <dbReference type="ARBA" id="ARBA00022679"/>
    </source>
</evidence>
<comment type="similarity">
    <text evidence="1">Belongs to the methyltransferase superfamily.</text>
</comment>
<dbReference type="Proteomes" id="UP001251524">
    <property type="component" value="Unassembled WGS sequence"/>
</dbReference>